<evidence type="ECO:0000313" key="1">
    <source>
        <dbReference type="EMBL" id="NUB43457.1"/>
    </source>
</evidence>
<comment type="caution">
    <text evidence="1">The sequence shown here is derived from an EMBL/GenBank/DDBJ whole genome shotgun (WGS) entry which is preliminary data.</text>
</comment>
<organism evidence="1 2">
    <name type="scientific">Fertoeibacter niger</name>
    <dbReference type="NCBI Taxonomy" id="2656921"/>
    <lineage>
        <taxon>Bacteria</taxon>
        <taxon>Pseudomonadati</taxon>
        <taxon>Pseudomonadota</taxon>
        <taxon>Alphaproteobacteria</taxon>
        <taxon>Rhodobacterales</taxon>
        <taxon>Paracoccaceae</taxon>
        <taxon>Fertoeibacter</taxon>
    </lineage>
</organism>
<sequence length="76" mass="8979">MSENVNNMMLEQLRPIREDFRRMDKRFDEVEAKMIEEFDSVKTELHGHTMMIFGLSSVIGQIDKRVEHIEQKLGIA</sequence>
<dbReference type="RefSeq" id="WP_152824455.1">
    <property type="nucleotide sequence ID" value="NZ_WHUT02000002.1"/>
</dbReference>
<dbReference type="AlphaFoldDB" id="A0A8X8GZN8"/>
<dbReference type="Proteomes" id="UP000484076">
    <property type="component" value="Unassembled WGS sequence"/>
</dbReference>
<reference evidence="1" key="1">
    <citation type="submission" date="2020-05" db="EMBL/GenBank/DDBJ databases">
        <title>Fertoebacter nigrum gen. nov., sp. nov., a new member of the family Rhodobacteraceae.</title>
        <authorList>
            <person name="Szuroczki S."/>
            <person name="Abbaszade G."/>
            <person name="Buni D."/>
            <person name="Schumann P."/>
            <person name="Toth E."/>
        </authorList>
    </citation>
    <scope>NUCLEOTIDE SEQUENCE</scope>
    <source>
        <strain evidence="1">RG-N-1a</strain>
    </source>
</reference>
<proteinExistence type="predicted"/>
<keyword evidence="2" id="KW-1185">Reference proteome</keyword>
<name>A0A8X8GZN8_9RHOB</name>
<accession>A0A8X8GZN8</accession>
<gene>
    <name evidence="1" type="ORF">GEU84_003600</name>
</gene>
<dbReference type="EMBL" id="WHUT02000002">
    <property type="protein sequence ID" value="NUB43457.1"/>
    <property type="molecule type" value="Genomic_DNA"/>
</dbReference>
<protein>
    <submittedName>
        <fullName evidence="1">Uncharacterized protein</fullName>
    </submittedName>
</protein>
<evidence type="ECO:0000313" key="2">
    <source>
        <dbReference type="Proteomes" id="UP000484076"/>
    </source>
</evidence>